<dbReference type="STRING" id="71784.A0A1Y2BE32"/>
<dbReference type="Pfam" id="PF11700">
    <property type="entry name" value="ATG22"/>
    <property type="match status" value="1"/>
</dbReference>
<feature type="transmembrane region" description="Helical" evidence="8">
    <location>
        <begin position="235"/>
        <end position="259"/>
    </location>
</feature>
<name>A0A1Y2BE32_9TREE</name>
<evidence type="ECO:0000256" key="6">
    <source>
        <dbReference type="ARBA" id="ARBA00023006"/>
    </source>
</evidence>
<comment type="caution">
    <text evidence="8">Lacks conserved residue(s) required for the propagation of feature annotation.</text>
</comment>
<gene>
    <name evidence="9" type="ORF">BCR39DRAFT_331190</name>
</gene>
<evidence type="ECO:0000256" key="7">
    <source>
        <dbReference type="ARBA" id="ARBA00023136"/>
    </source>
</evidence>
<dbReference type="InterPro" id="IPR024671">
    <property type="entry name" value="Atg22-like"/>
</dbReference>
<feature type="transmembrane region" description="Helical" evidence="8">
    <location>
        <begin position="398"/>
        <end position="417"/>
    </location>
</feature>
<organism evidence="9 10">
    <name type="scientific">Naematelia encephala</name>
    <dbReference type="NCBI Taxonomy" id="71784"/>
    <lineage>
        <taxon>Eukaryota</taxon>
        <taxon>Fungi</taxon>
        <taxon>Dikarya</taxon>
        <taxon>Basidiomycota</taxon>
        <taxon>Agaricomycotina</taxon>
        <taxon>Tremellomycetes</taxon>
        <taxon>Tremellales</taxon>
        <taxon>Naemateliaceae</taxon>
        <taxon>Naematelia</taxon>
    </lineage>
</organism>
<evidence type="ECO:0000256" key="8">
    <source>
        <dbReference type="RuleBase" id="RU363073"/>
    </source>
</evidence>
<feature type="transmembrane region" description="Helical" evidence="8">
    <location>
        <begin position="178"/>
        <end position="198"/>
    </location>
</feature>
<accession>A0A1Y2BE32</accession>
<dbReference type="GO" id="GO:0006914">
    <property type="term" value="P:autophagy"/>
    <property type="evidence" value="ECO:0007669"/>
    <property type="project" value="UniProtKB-KW"/>
</dbReference>
<comment type="function">
    <text evidence="8">Vacuolar effluxer which mediate the efflux of amino acids resulting from autophagic degradation. The release of autophagic amino acids allows the maintenance of protein synthesis and viability during nitrogen starvation.</text>
</comment>
<dbReference type="PANTHER" id="PTHR23519:SF1">
    <property type="entry name" value="AUTOPHAGY-RELATED PROTEIN 22"/>
    <property type="match status" value="1"/>
</dbReference>
<feature type="transmembrane region" description="Helical" evidence="8">
    <location>
        <begin position="369"/>
        <end position="392"/>
    </location>
</feature>
<keyword evidence="5 8" id="KW-1133">Transmembrane helix</keyword>
<keyword evidence="6 8" id="KW-0072">Autophagy</keyword>
<dbReference type="InterPro" id="IPR050495">
    <property type="entry name" value="ATG22/LtaA_families"/>
</dbReference>
<sequence length="442" mass="47902">MYVKSIAVAMQALFVVSVAPLADSAYWRKRLLVLFAYTGSTAGILLFLLPASPLLAGLLTIVGNIGYSVSIVCQNTFLPLLAREDPDVVSYGREDVERQQDGEGERLLAEGVRAISAEDLADRDVERIGKTRSTALSLATSRISSAGTALGFFAGVVVLALLAIPVSATGQSTTGLRLAVGLCGLWWAVFTVPAWLGLPGGIKAERGLGGGWWKVGWTRVRGMITPSEIRSLPNLFTFLFAWIFLSDGFHTTTYTAILYASSTLNMAPAKIIVVGVLVQLSAVFASIYAPRIQRWLRYSNQRLLVWIVIFAQFLPVYACLGLLLPYGGLRTEAEMYVAAVWFGLLLGPFSSYSRAVYAELIPPGHESSFFSLFSLTDKSASFLGPAIVGFIADTTGNIRLGFLFLLVLLAVPIPILLRVRPSEGVEEAKLWAERRTPTIPGE</sequence>
<dbReference type="EMBL" id="MCFC01000007">
    <property type="protein sequence ID" value="ORY33093.1"/>
    <property type="molecule type" value="Genomic_DNA"/>
</dbReference>
<dbReference type="Proteomes" id="UP000193986">
    <property type="component" value="Unassembled WGS sequence"/>
</dbReference>
<dbReference type="OrthoDB" id="192733at2759"/>
<keyword evidence="3 8" id="KW-0813">Transport</keyword>
<evidence type="ECO:0000256" key="4">
    <source>
        <dbReference type="ARBA" id="ARBA00022692"/>
    </source>
</evidence>
<feature type="transmembrane region" description="Helical" evidence="8">
    <location>
        <begin position="336"/>
        <end position="357"/>
    </location>
</feature>
<keyword evidence="7 8" id="KW-0472">Membrane</keyword>
<feature type="transmembrane region" description="Helical" evidence="8">
    <location>
        <begin position="303"/>
        <end position="324"/>
    </location>
</feature>
<dbReference type="PANTHER" id="PTHR23519">
    <property type="entry name" value="AUTOPHAGY-RELATED PROTEIN 22"/>
    <property type="match status" value="1"/>
</dbReference>
<proteinExistence type="inferred from homology"/>
<comment type="subcellular location">
    <subcellularLocation>
        <location evidence="1 8">Vacuole membrane</location>
        <topology evidence="1 8">Multi-pass membrane protein</topology>
    </subcellularLocation>
</comment>
<reference evidence="9 10" key="1">
    <citation type="submission" date="2016-07" db="EMBL/GenBank/DDBJ databases">
        <title>Pervasive Adenine N6-methylation of Active Genes in Fungi.</title>
        <authorList>
            <consortium name="DOE Joint Genome Institute"/>
            <person name="Mondo S.J."/>
            <person name="Dannebaum R.O."/>
            <person name="Kuo R.C."/>
            <person name="Labutti K."/>
            <person name="Haridas S."/>
            <person name="Kuo A."/>
            <person name="Salamov A."/>
            <person name="Ahrendt S.R."/>
            <person name="Lipzen A."/>
            <person name="Sullivan W."/>
            <person name="Andreopoulos W.B."/>
            <person name="Clum A."/>
            <person name="Lindquist E."/>
            <person name="Daum C."/>
            <person name="Ramamoorthy G.K."/>
            <person name="Gryganskyi A."/>
            <person name="Culley D."/>
            <person name="Magnuson J.K."/>
            <person name="James T.Y."/>
            <person name="O'Malley M.A."/>
            <person name="Stajich J.E."/>
            <person name="Spatafora J.W."/>
            <person name="Visel A."/>
            <person name="Grigoriev I.V."/>
        </authorList>
    </citation>
    <scope>NUCLEOTIDE SEQUENCE [LARGE SCALE GENOMIC DNA]</scope>
    <source>
        <strain evidence="9 10">68-887.2</strain>
    </source>
</reference>
<dbReference type="InterPro" id="IPR036259">
    <property type="entry name" value="MFS_trans_sf"/>
</dbReference>
<keyword evidence="8" id="KW-0029">Amino-acid transport</keyword>
<keyword evidence="10" id="KW-1185">Reference proteome</keyword>
<comment type="caution">
    <text evidence="9">The sequence shown here is derived from an EMBL/GenBank/DDBJ whole genome shotgun (WGS) entry which is preliminary data.</text>
</comment>
<feature type="transmembrane region" description="Helical" evidence="8">
    <location>
        <begin position="271"/>
        <end position="291"/>
    </location>
</feature>
<dbReference type="GO" id="GO:0005774">
    <property type="term" value="C:vacuolar membrane"/>
    <property type="evidence" value="ECO:0007669"/>
    <property type="project" value="UniProtKB-SubCell"/>
</dbReference>
<keyword evidence="8" id="KW-0926">Vacuole</keyword>
<evidence type="ECO:0000313" key="9">
    <source>
        <dbReference type="EMBL" id="ORY33093.1"/>
    </source>
</evidence>
<dbReference type="Gene3D" id="1.20.1250.20">
    <property type="entry name" value="MFS general substrate transporter like domains"/>
    <property type="match status" value="1"/>
</dbReference>
<evidence type="ECO:0000256" key="3">
    <source>
        <dbReference type="ARBA" id="ARBA00022448"/>
    </source>
</evidence>
<dbReference type="AlphaFoldDB" id="A0A1Y2BE32"/>
<evidence type="ECO:0000256" key="2">
    <source>
        <dbReference type="ARBA" id="ARBA00006978"/>
    </source>
</evidence>
<comment type="similarity">
    <text evidence="2 8">Belongs to the ATG22 family.</text>
</comment>
<evidence type="ECO:0000313" key="10">
    <source>
        <dbReference type="Proteomes" id="UP000193986"/>
    </source>
</evidence>
<feature type="transmembrane region" description="Helical" evidence="8">
    <location>
        <begin position="34"/>
        <end position="62"/>
    </location>
</feature>
<evidence type="ECO:0000256" key="5">
    <source>
        <dbReference type="ARBA" id="ARBA00022989"/>
    </source>
</evidence>
<dbReference type="SUPFAM" id="SSF103473">
    <property type="entry name" value="MFS general substrate transporter"/>
    <property type="match status" value="1"/>
</dbReference>
<dbReference type="FunCoup" id="A0A1Y2BE32">
    <property type="interactions" value="3"/>
</dbReference>
<feature type="transmembrane region" description="Helical" evidence="8">
    <location>
        <begin position="146"/>
        <end position="166"/>
    </location>
</feature>
<dbReference type="GO" id="GO:0032974">
    <property type="term" value="P:amino acid transmembrane export from vacuole"/>
    <property type="evidence" value="ECO:0007669"/>
    <property type="project" value="TreeGrafter"/>
</dbReference>
<evidence type="ECO:0000256" key="1">
    <source>
        <dbReference type="ARBA" id="ARBA00004128"/>
    </source>
</evidence>
<keyword evidence="4 8" id="KW-0812">Transmembrane</keyword>
<protein>
    <recommendedName>
        <fullName evidence="8">Autophagy-related protein</fullName>
    </recommendedName>
</protein>
<dbReference type="InParanoid" id="A0A1Y2BE32"/>